<evidence type="ECO:0000256" key="1">
    <source>
        <dbReference type="ARBA" id="ARBA00004167"/>
    </source>
</evidence>
<proteinExistence type="predicted"/>
<keyword evidence="2 5" id="KW-0812">Transmembrane</keyword>
<evidence type="ECO:0000313" key="7">
    <source>
        <dbReference type="EMBL" id="KAJ9580943.1"/>
    </source>
</evidence>
<dbReference type="Pfam" id="PF19737">
    <property type="entry name" value="FKTN_N"/>
    <property type="match status" value="1"/>
</dbReference>
<dbReference type="PANTHER" id="PTHR15407:SF28">
    <property type="entry name" value="RIBITOL-5-PHOSPHATE TRANSFERASE FKTN"/>
    <property type="match status" value="1"/>
</dbReference>
<dbReference type="AlphaFoldDB" id="A0AAD7ZJA5"/>
<reference evidence="7" key="2">
    <citation type="submission" date="2023-05" db="EMBL/GenBank/DDBJ databases">
        <authorList>
            <person name="Fouks B."/>
        </authorList>
    </citation>
    <scope>NUCLEOTIDE SEQUENCE</scope>
    <source>
        <strain evidence="7">Stay&amp;Tobe</strain>
        <tissue evidence="7">Testes</tissue>
    </source>
</reference>
<dbReference type="InterPro" id="IPR009644">
    <property type="entry name" value="FKTN/MNN4/W02B3.4-1"/>
</dbReference>
<keyword evidence="3 5" id="KW-1133">Transmembrane helix</keyword>
<reference evidence="7" key="1">
    <citation type="journal article" date="2023" name="IScience">
        <title>Live-bearing cockroach genome reveals convergent evolutionary mechanisms linked to viviparity in insects and beyond.</title>
        <authorList>
            <person name="Fouks B."/>
            <person name="Harrison M.C."/>
            <person name="Mikhailova A.A."/>
            <person name="Marchal E."/>
            <person name="English S."/>
            <person name="Carruthers M."/>
            <person name="Jennings E.C."/>
            <person name="Chiamaka E.L."/>
            <person name="Frigard R.A."/>
            <person name="Pippel M."/>
            <person name="Attardo G.M."/>
            <person name="Benoit J.B."/>
            <person name="Bornberg-Bauer E."/>
            <person name="Tobe S.S."/>
        </authorList>
    </citation>
    <scope>NUCLEOTIDE SEQUENCE</scope>
    <source>
        <strain evidence="7">Stay&amp;Tobe</strain>
    </source>
</reference>
<evidence type="ECO:0000256" key="5">
    <source>
        <dbReference type="SAM" id="Phobius"/>
    </source>
</evidence>
<evidence type="ECO:0000313" key="8">
    <source>
        <dbReference type="Proteomes" id="UP001233999"/>
    </source>
</evidence>
<evidence type="ECO:0000256" key="2">
    <source>
        <dbReference type="ARBA" id="ARBA00022692"/>
    </source>
</evidence>
<protein>
    <recommendedName>
        <fullName evidence="6">Ribitol-5-phosphate transferase FKTN N-terminal domain-containing protein</fullName>
    </recommendedName>
</protein>
<dbReference type="EMBL" id="JASPKZ010008084">
    <property type="protein sequence ID" value="KAJ9580943.1"/>
    <property type="molecule type" value="Genomic_DNA"/>
</dbReference>
<organism evidence="7 8">
    <name type="scientific">Diploptera punctata</name>
    <name type="common">Pacific beetle cockroach</name>
    <dbReference type="NCBI Taxonomy" id="6984"/>
    <lineage>
        <taxon>Eukaryota</taxon>
        <taxon>Metazoa</taxon>
        <taxon>Ecdysozoa</taxon>
        <taxon>Arthropoda</taxon>
        <taxon>Hexapoda</taxon>
        <taxon>Insecta</taxon>
        <taxon>Pterygota</taxon>
        <taxon>Neoptera</taxon>
        <taxon>Polyneoptera</taxon>
        <taxon>Dictyoptera</taxon>
        <taxon>Blattodea</taxon>
        <taxon>Blaberoidea</taxon>
        <taxon>Blaberidae</taxon>
        <taxon>Diplopterinae</taxon>
        <taxon>Diploptera</taxon>
    </lineage>
</organism>
<dbReference type="Proteomes" id="UP001233999">
    <property type="component" value="Unassembled WGS sequence"/>
</dbReference>
<evidence type="ECO:0000256" key="3">
    <source>
        <dbReference type="ARBA" id="ARBA00022989"/>
    </source>
</evidence>
<name>A0AAD7ZJA5_DIPPU</name>
<accession>A0AAD7ZJA5</accession>
<sequence>MKKKSAIHLCLAGGLVLLIAQLSLLMLLLYPYKHHRNNLIKDITVIVNITSKLHFSLIVVDSEVLQHYSNQKLSSKNSCLLCEPRNPATFVIFYKGIRQSDELVSVLKEAKFQVVVLQNTNPPEVPSGISINVPICYLLKRNTVIHIVLFHEREGNYWWHGNILSDPTAISELSTFGLSVHGVQMMKSEGAYDKFETEHVEIDAISFLIPKDIPHFLREATNSRFVECNHMLADSFHRVHGKDTTHEAMRFVHRAWKLLSKAKAILDKLGVRFWISSGTCLGYFRQCDIIPHSKDVDIGIFITDYTEQILPEFLAHGFTLKHWFGKINDSLELSFTSGDLKLDIFFFYEDGRFVWNGGTQAKTGKKFKYIFPRFTLCWTEFLELKVRVPCETQAYVEANYGSDWFTPLTRWDWKSSPPNVRENGEWASDEWAQVMRVYN</sequence>
<evidence type="ECO:0000256" key="4">
    <source>
        <dbReference type="ARBA" id="ARBA00023136"/>
    </source>
</evidence>
<dbReference type="PANTHER" id="PTHR15407">
    <property type="entry name" value="FUKUTIN-RELATED"/>
    <property type="match status" value="1"/>
</dbReference>
<feature type="domain" description="Ribitol-5-phosphate transferase FKTN N-terminal" evidence="6">
    <location>
        <begin position="39"/>
        <end position="255"/>
    </location>
</feature>
<dbReference type="InterPro" id="IPR045587">
    <property type="entry name" value="FKTN_N"/>
</dbReference>
<feature type="transmembrane region" description="Helical" evidence="5">
    <location>
        <begin position="6"/>
        <end position="30"/>
    </location>
</feature>
<comment type="subcellular location">
    <subcellularLocation>
        <location evidence="1">Membrane</location>
        <topology evidence="1">Single-pass membrane protein</topology>
    </subcellularLocation>
</comment>
<dbReference type="GO" id="GO:0016020">
    <property type="term" value="C:membrane"/>
    <property type="evidence" value="ECO:0007669"/>
    <property type="project" value="UniProtKB-SubCell"/>
</dbReference>
<keyword evidence="8" id="KW-1185">Reference proteome</keyword>
<comment type="caution">
    <text evidence="7">The sequence shown here is derived from an EMBL/GenBank/DDBJ whole genome shotgun (WGS) entry which is preliminary data.</text>
</comment>
<gene>
    <name evidence="7" type="ORF">L9F63_023876</name>
</gene>
<keyword evidence="4 5" id="KW-0472">Membrane</keyword>
<evidence type="ECO:0000259" key="6">
    <source>
        <dbReference type="Pfam" id="PF19737"/>
    </source>
</evidence>